<protein>
    <submittedName>
        <fullName evidence="2">Uncharacterized protein</fullName>
    </submittedName>
</protein>
<name>A0A8X6VZP2_TRICX</name>
<feature type="region of interest" description="Disordered" evidence="1">
    <location>
        <begin position="18"/>
        <end position="37"/>
    </location>
</feature>
<evidence type="ECO:0000313" key="2">
    <source>
        <dbReference type="EMBL" id="GFY25453.1"/>
    </source>
</evidence>
<keyword evidence="3" id="KW-1185">Reference proteome</keyword>
<dbReference type="EMBL" id="BMAU01021371">
    <property type="protein sequence ID" value="GFY25453.1"/>
    <property type="molecule type" value="Genomic_DNA"/>
</dbReference>
<proteinExistence type="predicted"/>
<accession>A0A8X6VZP2</accession>
<sequence>MYLSQTDLWKRKLSGFDSMQKSGRRPTFREKDGRQRDDRCVCTARSRHDDKAILMAEDFIGRRCMQSTQSVRWYRSWH</sequence>
<dbReference type="AlphaFoldDB" id="A0A8X6VZP2"/>
<evidence type="ECO:0000313" key="3">
    <source>
        <dbReference type="Proteomes" id="UP000887159"/>
    </source>
</evidence>
<comment type="caution">
    <text evidence="2">The sequence shown here is derived from an EMBL/GenBank/DDBJ whole genome shotgun (WGS) entry which is preliminary data.</text>
</comment>
<organism evidence="2 3">
    <name type="scientific">Trichonephila clavipes</name>
    <name type="common">Golden silk orbweaver</name>
    <name type="synonym">Nephila clavipes</name>
    <dbReference type="NCBI Taxonomy" id="2585209"/>
    <lineage>
        <taxon>Eukaryota</taxon>
        <taxon>Metazoa</taxon>
        <taxon>Ecdysozoa</taxon>
        <taxon>Arthropoda</taxon>
        <taxon>Chelicerata</taxon>
        <taxon>Arachnida</taxon>
        <taxon>Araneae</taxon>
        <taxon>Araneomorphae</taxon>
        <taxon>Entelegynae</taxon>
        <taxon>Araneoidea</taxon>
        <taxon>Nephilidae</taxon>
        <taxon>Trichonephila</taxon>
    </lineage>
</organism>
<evidence type="ECO:0000256" key="1">
    <source>
        <dbReference type="SAM" id="MobiDB-lite"/>
    </source>
</evidence>
<reference evidence="2" key="1">
    <citation type="submission" date="2020-08" db="EMBL/GenBank/DDBJ databases">
        <title>Multicomponent nature underlies the extraordinary mechanical properties of spider dragline silk.</title>
        <authorList>
            <person name="Kono N."/>
            <person name="Nakamura H."/>
            <person name="Mori M."/>
            <person name="Yoshida Y."/>
            <person name="Ohtoshi R."/>
            <person name="Malay A.D."/>
            <person name="Moran D.A.P."/>
            <person name="Tomita M."/>
            <person name="Numata K."/>
            <person name="Arakawa K."/>
        </authorList>
    </citation>
    <scope>NUCLEOTIDE SEQUENCE</scope>
</reference>
<gene>
    <name evidence="2" type="ORF">TNCV_2485731</name>
</gene>
<feature type="compositionally biased region" description="Basic and acidic residues" evidence="1">
    <location>
        <begin position="27"/>
        <end position="37"/>
    </location>
</feature>
<dbReference type="Proteomes" id="UP000887159">
    <property type="component" value="Unassembled WGS sequence"/>
</dbReference>